<evidence type="ECO:0000256" key="2">
    <source>
        <dbReference type="ARBA" id="ARBA00022857"/>
    </source>
</evidence>
<sequence length="232" mass="25486">MPDRGRRGVGERPYVLLSCAMSVDGYIDDRTPQRLLLSNDEDFDRVDEVRAGCDAILVGAGTVRRDDPRLLVRSPERGRERVARGLPPSPAKVTLTATGDLDPAAAFFTAGDPEKIVYAASPAVAKLTVRLAGAAEVVDAGEPIDLDRVLADLYGRGVRRLMVEGGTSVHTRFLRQDLVDELHLVVAPFFVGDPAAPRFVLEGDFPRDRHRRMDLAEVRRMGDVTLLRYLLA</sequence>
<feature type="domain" description="Bacterial bifunctional deaminase-reductase C-terminal" evidence="4">
    <location>
        <begin position="13"/>
        <end position="226"/>
    </location>
</feature>
<keyword evidence="2" id="KW-0521">NADP</keyword>
<protein>
    <submittedName>
        <fullName evidence="5">RibD family protein</fullName>
    </submittedName>
</protein>
<dbReference type="InterPro" id="IPR024072">
    <property type="entry name" value="DHFR-like_dom_sf"/>
</dbReference>
<organism evidence="5 6">
    <name type="scientific">Streptosporangium amethystogenes subsp. fukuiense</name>
    <dbReference type="NCBI Taxonomy" id="698418"/>
    <lineage>
        <taxon>Bacteria</taxon>
        <taxon>Bacillati</taxon>
        <taxon>Actinomycetota</taxon>
        <taxon>Actinomycetes</taxon>
        <taxon>Streptosporangiales</taxon>
        <taxon>Streptosporangiaceae</taxon>
        <taxon>Streptosporangium</taxon>
    </lineage>
</organism>
<evidence type="ECO:0000313" key="5">
    <source>
        <dbReference type="EMBL" id="MFC7602094.1"/>
    </source>
</evidence>
<dbReference type="SUPFAM" id="SSF53597">
    <property type="entry name" value="Dihydrofolate reductase-like"/>
    <property type="match status" value="1"/>
</dbReference>
<reference evidence="6" key="1">
    <citation type="journal article" date="2019" name="Int. J. Syst. Evol. Microbiol.">
        <title>The Global Catalogue of Microorganisms (GCM) 10K type strain sequencing project: providing services to taxonomists for standard genome sequencing and annotation.</title>
        <authorList>
            <consortium name="The Broad Institute Genomics Platform"/>
            <consortium name="The Broad Institute Genome Sequencing Center for Infectious Disease"/>
            <person name="Wu L."/>
            <person name="Ma J."/>
        </authorList>
    </citation>
    <scope>NUCLEOTIDE SEQUENCE [LARGE SCALE GENOMIC DNA]</scope>
    <source>
        <strain evidence="6">JCM 10083</strain>
    </source>
</reference>
<accession>A0ABW2T372</accession>
<dbReference type="Pfam" id="PF01872">
    <property type="entry name" value="RibD_C"/>
    <property type="match status" value="1"/>
</dbReference>
<proteinExistence type="predicted"/>
<keyword evidence="6" id="KW-1185">Reference proteome</keyword>
<dbReference type="PANTHER" id="PTHR38011:SF7">
    <property type="entry name" value="2,5-DIAMINO-6-RIBOSYLAMINO-4(3H)-PYRIMIDINONE 5'-PHOSPHATE REDUCTASE"/>
    <property type="match status" value="1"/>
</dbReference>
<dbReference type="RefSeq" id="WP_343964112.1">
    <property type="nucleotide sequence ID" value="NZ_BAAAGK010000021.1"/>
</dbReference>
<keyword evidence="3" id="KW-0560">Oxidoreductase</keyword>
<dbReference type="InterPro" id="IPR002734">
    <property type="entry name" value="RibDG_C"/>
</dbReference>
<evidence type="ECO:0000256" key="1">
    <source>
        <dbReference type="ARBA" id="ARBA00005104"/>
    </source>
</evidence>
<dbReference type="Proteomes" id="UP001596514">
    <property type="component" value="Unassembled WGS sequence"/>
</dbReference>
<dbReference type="EMBL" id="JBHTEE010000001">
    <property type="protein sequence ID" value="MFC7602094.1"/>
    <property type="molecule type" value="Genomic_DNA"/>
</dbReference>
<dbReference type="Gene3D" id="3.40.430.10">
    <property type="entry name" value="Dihydrofolate Reductase, subunit A"/>
    <property type="match status" value="1"/>
</dbReference>
<gene>
    <name evidence="5" type="ORF">ACFQVD_18505</name>
</gene>
<dbReference type="PANTHER" id="PTHR38011">
    <property type="entry name" value="DIHYDROFOLATE REDUCTASE FAMILY PROTEIN (AFU_ORTHOLOGUE AFUA_8G06820)"/>
    <property type="match status" value="1"/>
</dbReference>
<evidence type="ECO:0000313" key="6">
    <source>
        <dbReference type="Proteomes" id="UP001596514"/>
    </source>
</evidence>
<dbReference type="InterPro" id="IPR050765">
    <property type="entry name" value="Riboflavin_Biosynth_HTPR"/>
</dbReference>
<evidence type="ECO:0000256" key="3">
    <source>
        <dbReference type="ARBA" id="ARBA00023002"/>
    </source>
</evidence>
<name>A0ABW2T372_9ACTN</name>
<evidence type="ECO:0000259" key="4">
    <source>
        <dbReference type="Pfam" id="PF01872"/>
    </source>
</evidence>
<comment type="caution">
    <text evidence="5">The sequence shown here is derived from an EMBL/GenBank/DDBJ whole genome shotgun (WGS) entry which is preliminary data.</text>
</comment>
<comment type="pathway">
    <text evidence="1">Cofactor biosynthesis; riboflavin biosynthesis.</text>
</comment>